<dbReference type="AlphaFoldDB" id="A0A921IN30"/>
<dbReference type="Gene3D" id="2.30.30.140">
    <property type="match status" value="1"/>
</dbReference>
<dbReference type="PANTHER" id="PTHR35177">
    <property type="entry name" value="HYDROGENASE MATURATION FACTOR HYBG"/>
    <property type="match status" value="1"/>
</dbReference>
<dbReference type="SUPFAM" id="SSF159127">
    <property type="entry name" value="HupF/HypC-like"/>
    <property type="match status" value="1"/>
</dbReference>
<dbReference type="GO" id="GO:0051604">
    <property type="term" value="P:protein maturation"/>
    <property type="evidence" value="ECO:0007669"/>
    <property type="project" value="TreeGrafter"/>
</dbReference>
<dbReference type="InterPro" id="IPR001109">
    <property type="entry name" value="Hydrogenase_HupF/HypC"/>
</dbReference>
<dbReference type="NCBIfam" id="TIGR00074">
    <property type="entry name" value="hypC_hupF"/>
    <property type="match status" value="1"/>
</dbReference>
<comment type="similarity">
    <text evidence="1">Belongs to the HupF/HypC family.</text>
</comment>
<dbReference type="PANTHER" id="PTHR35177:SF2">
    <property type="entry name" value="HYDROGENASE MATURATION FACTOR HYBG"/>
    <property type="match status" value="1"/>
</dbReference>
<evidence type="ECO:0000313" key="2">
    <source>
        <dbReference type="EMBL" id="HJG30395.1"/>
    </source>
</evidence>
<dbReference type="FunFam" id="2.30.30.140:FF:000022">
    <property type="entry name" value="Hydrogenase assembly chaperone HybG"/>
    <property type="match status" value="1"/>
</dbReference>
<reference evidence="2" key="1">
    <citation type="journal article" date="2021" name="PeerJ">
        <title>Extensive microbial diversity within the chicken gut microbiome revealed by metagenomics and culture.</title>
        <authorList>
            <person name="Gilroy R."/>
            <person name="Ravi A."/>
            <person name="Getino M."/>
            <person name="Pursley I."/>
            <person name="Horton D.L."/>
            <person name="Alikhan N.F."/>
            <person name="Baker D."/>
            <person name="Gharbi K."/>
            <person name="Hall N."/>
            <person name="Watson M."/>
            <person name="Adriaenssens E.M."/>
            <person name="Foster-Nyarko E."/>
            <person name="Jarju S."/>
            <person name="Secka A."/>
            <person name="Antonio M."/>
            <person name="Oren A."/>
            <person name="Chaudhuri R.R."/>
            <person name="La Ragione R."/>
            <person name="Hildebrand F."/>
            <person name="Pallen M.J."/>
        </authorList>
    </citation>
    <scope>NUCLEOTIDE SEQUENCE</scope>
    <source>
        <strain evidence="2">ChiGjej2B2-7701</strain>
    </source>
</reference>
<dbReference type="GO" id="GO:1902670">
    <property type="term" value="F:carbon dioxide binding"/>
    <property type="evidence" value="ECO:0007669"/>
    <property type="project" value="TreeGrafter"/>
</dbReference>
<dbReference type="Proteomes" id="UP000746751">
    <property type="component" value="Unassembled WGS sequence"/>
</dbReference>
<dbReference type="EMBL" id="DYVF01000024">
    <property type="protein sequence ID" value="HJG30395.1"/>
    <property type="molecule type" value="Genomic_DNA"/>
</dbReference>
<reference evidence="2" key="2">
    <citation type="submission" date="2021-09" db="EMBL/GenBank/DDBJ databases">
        <authorList>
            <person name="Gilroy R."/>
        </authorList>
    </citation>
    <scope>NUCLEOTIDE SEQUENCE</scope>
    <source>
        <strain evidence="2">ChiGjej2B2-7701</strain>
    </source>
</reference>
<dbReference type="GO" id="GO:0005506">
    <property type="term" value="F:iron ion binding"/>
    <property type="evidence" value="ECO:0007669"/>
    <property type="project" value="TreeGrafter"/>
</dbReference>
<dbReference type="RefSeq" id="WP_066831419.1">
    <property type="nucleotide sequence ID" value="NZ_CABKVW010000007.1"/>
</dbReference>
<gene>
    <name evidence="2" type="ORF">K8U80_03245</name>
</gene>
<name>A0A921IN30_9ACTN</name>
<protein>
    <submittedName>
        <fullName evidence="2">HypC/HybG/HupF family hydrogenase formation chaperone</fullName>
    </submittedName>
</protein>
<evidence type="ECO:0000256" key="1">
    <source>
        <dbReference type="ARBA" id="ARBA00006018"/>
    </source>
</evidence>
<dbReference type="PRINTS" id="PR00445">
    <property type="entry name" value="HUPFHYPC"/>
</dbReference>
<sequence>MCLAVPGAITRIIDASTAEVDMLGATRNISLRLVPEARVGDFVLVHAGFGIQIIDPEEARETIELIREMDELVAEELPAPDGATA</sequence>
<proteinExistence type="inferred from homology"/>
<accession>A0A921IN30</accession>
<organism evidence="2 3">
    <name type="scientific">Collinsella ihumii</name>
    <dbReference type="NCBI Taxonomy" id="1720204"/>
    <lineage>
        <taxon>Bacteria</taxon>
        <taxon>Bacillati</taxon>
        <taxon>Actinomycetota</taxon>
        <taxon>Coriobacteriia</taxon>
        <taxon>Coriobacteriales</taxon>
        <taxon>Coriobacteriaceae</taxon>
        <taxon>Collinsella</taxon>
    </lineage>
</organism>
<evidence type="ECO:0000313" key="3">
    <source>
        <dbReference type="Proteomes" id="UP000746751"/>
    </source>
</evidence>
<comment type="caution">
    <text evidence="2">The sequence shown here is derived from an EMBL/GenBank/DDBJ whole genome shotgun (WGS) entry which is preliminary data.</text>
</comment>
<dbReference type="Pfam" id="PF01455">
    <property type="entry name" value="HupF_HypC"/>
    <property type="match status" value="1"/>
</dbReference>